<comment type="pathway">
    <text evidence="7">tRNA modification; N(7)-methylguanine-tRNA biosynthesis.</text>
</comment>
<evidence type="ECO:0000256" key="7">
    <source>
        <dbReference type="HAMAP-Rule" id="MF_01057"/>
    </source>
</evidence>
<reference evidence="8 9" key="2">
    <citation type="submission" date="2020-03" db="EMBL/GenBank/DDBJ databases">
        <authorList>
            <person name="Ichikawa N."/>
            <person name="Kimura A."/>
            <person name="Kitahashi Y."/>
            <person name="Uohara A."/>
        </authorList>
    </citation>
    <scope>NUCLEOTIDE SEQUENCE [LARGE SCALE GENOMIC DNA]</scope>
    <source>
        <strain evidence="8 9">NBRC 108638</strain>
    </source>
</reference>
<dbReference type="GO" id="GO:0043527">
    <property type="term" value="C:tRNA methyltransferase complex"/>
    <property type="evidence" value="ECO:0007669"/>
    <property type="project" value="TreeGrafter"/>
</dbReference>
<comment type="function">
    <text evidence="2 7">Catalyzes the formation of N(7)-methylguanine at position 46 (m7G46) in tRNA.</text>
</comment>
<dbReference type="InterPro" id="IPR003358">
    <property type="entry name" value="tRNA_(Gua-N-7)_MeTrfase_Trmb"/>
</dbReference>
<evidence type="ECO:0000313" key="8">
    <source>
        <dbReference type="EMBL" id="GFJ92756.1"/>
    </source>
</evidence>
<dbReference type="PANTHER" id="PTHR23417">
    <property type="entry name" value="3-DEOXY-D-MANNO-OCTULOSONIC-ACID TRANSFERASE/TRNA GUANINE-N 7 - -METHYLTRANSFERASE"/>
    <property type="match status" value="1"/>
</dbReference>
<dbReference type="GO" id="GO:0008176">
    <property type="term" value="F:tRNA (guanine(46)-N7)-methyltransferase activity"/>
    <property type="evidence" value="ECO:0007669"/>
    <property type="project" value="UniProtKB-UniRule"/>
</dbReference>
<name>A0A6V8LFB2_9ACTN</name>
<evidence type="ECO:0000256" key="3">
    <source>
        <dbReference type="ARBA" id="ARBA00022603"/>
    </source>
</evidence>
<comment type="catalytic activity">
    <reaction evidence="1 7">
        <text>guanosine(46) in tRNA + S-adenosyl-L-methionine = N(7)-methylguanosine(46) in tRNA + S-adenosyl-L-homocysteine</text>
        <dbReference type="Rhea" id="RHEA:42708"/>
        <dbReference type="Rhea" id="RHEA-COMP:10188"/>
        <dbReference type="Rhea" id="RHEA-COMP:10189"/>
        <dbReference type="ChEBI" id="CHEBI:57856"/>
        <dbReference type="ChEBI" id="CHEBI:59789"/>
        <dbReference type="ChEBI" id="CHEBI:74269"/>
        <dbReference type="ChEBI" id="CHEBI:74480"/>
        <dbReference type="EC" id="2.1.1.33"/>
    </reaction>
</comment>
<evidence type="ECO:0000256" key="1">
    <source>
        <dbReference type="ARBA" id="ARBA00000142"/>
    </source>
</evidence>
<dbReference type="InterPro" id="IPR029063">
    <property type="entry name" value="SAM-dependent_MTases_sf"/>
</dbReference>
<organism evidence="8 9">
    <name type="scientific">Phytohabitans rumicis</name>
    <dbReference type="NCBI Taxonomy" id="1076125"/>
    <lineage>
        <taxon>Bacteria</taxon>
        <taxon>Bacillati</taxon>
        <taxon>Actinomycetota</taxon>
        <taxon>Actinomycetes</taxon>
        <taxon>Micromonosporales</taxon>
        <taxon>Micromonosporaceae</taxon>
    </lineage>
</organism>
<dbReference type="InterPro" id="IPR055361">
    <property type="entry name" value="tRNA_methyltr_TrmB_bact"/>
</dbReference>
<keyword evidence="6 7" id="KW-0819">tRNA processing</keyword>
<keyword evidence="3 7" id="KW-0489">Methyltransferase</keyword>
<evidence type="ECO:0000313" key="9">
    <source>
        <dbReference type="Proteomes" id="UP000482960"/>
    </source>
</evidence>
<dbReference type="PANTHER" id="PTHR23417:SF14">
    <property type="entry name" value="PENTACOTRIPEPTIDE-REPEAT REGION OF PRORP DOMAIN-CONTAINING PROTEIN"/>
    <property type="match status" value="1"/>
</dbReference>
<evidence type="ECO:0000256" key="2">
    <source>
        <dbReference type="ARBA" id="ARBA00003015"/>
    </source>
</evidence>
<feature type="binding site" evidence="7">
    <location>
        <begin position="428"/>
        <end position="431"/>
    </location>
    <ligand>
        <name>substrate</name>
    </ligand>
</feature>
<dbReference type="AlphaFoldDB" id="A0A6V8LFB2"/>
<comment type="caution">
    <text evidence="7">Lacks conserved residue(s) required for the propagation of feature annotation.</text>
</comment>
<dbReference type="Proteomes" id="UP000482960">
    <property type="component" value="Unassembled WGS sequence"/>
</dbReference>
<dbReference type="EMBL" id="BLPG01000001">
    <property type="protein sequence ID" value="GFJ92756.1"/>
    <property type="molecule type" value="Genomic_DNA"/>
</dbReference>
<reference evidence="8 9" key="1">
    <citation type="submission" date="2020-03" db="EMBL/GenBank/DDBJ databases">
        <title>Whole genome shotgun sequence of Phytohabitans rumicis NBRC 108638.</title>
        <authorList>
            <person name="Komaki H."/>
            <person name="Tamura T."/>
        </authorList>
    </citation>
    <scope>NUCLEOTIDE SEQUENCE [LARGE SCALE GENOMIC DNA]</scope>
    <source>
        <strain evidence="8 9">NBRC 108638</strain>
    </source>
</reference>
<dbReference type="HAMAP" id="MF_01057">
    <property type="entry name" value="tRNA_methyltr_TrmB"/>
    <property type="match status" value="1"/>
</dbReference>
<accession>A0A6V8LFB2</accession>
<protein>
    <recommendedName>
        <fullName evidence="7">tRNA (guanine-N(7)-)-methyltransferase</fullName>
        <ecNumber evidence="7">2.1.1.33</ecNumber>
    </recommendedName>
    <alternativeName>
        <fullName evidence="7">tRNA (guanine(46)-N(7))-methyltransferase</fullName>
    </alternativeName>
    <alternativeName>
        <fullName evidence="7">tRNA(m7G46)-methyltransferase</fullName>
    </alternativeName>
</protein>
<keyword evidence="5 7" id="KW-0949">S-adenosyl-L-methionine</keyword>
<keyword evidence="4 7" id="KW-0808">Transferase</keyword>
<gene>
    <name evidence="7" type="primary">trmB</name>
    <name evidence="8" type="ORF">Prum_063980</name>
</gene>
<dbReference type="PROSITE" id="PS51625">
    <property type="entry name" value="SAM_MT_TRMB"/>
    <property type="match status" value="1"/>
</dbReference>
<feature type="binding site" evidence="7">
    <location>
        <position position="393"/>
    </location>
    <ligand>
        <name>substrate</name>
    </ligand>
</feature>
<evidence type="ECO:0000256" key="4">
    <source>
        <dbReference type="ARBA" id="ARBA00022679"/>
    </source>
</evidence>
<keyword evidence="9" id="KW-1185">Reference proteome</keyword>
<dbReference type="EC" id="2.1.1.33" evidence="7"/>
<evidence type="ECO:0000256" key="6">
    <source>
        <dbReference type="ARBA" id="ARBA00022694"/>
    </source>
</evidence>
<dbReference type="Gene3D" id="3.40.50.150">
    <property type="entry name" value="Vaccinia Virus protein VP39"/>
    <property type="match status" value="1"/>
</dbReference>
<feature type="binding site" evidence="7">
    <location>
        <position position="357"/>
    </location>
    <ligand>
        <name>S-adenosyl-L-methionine</name>
        <dbReference type="ChEBI" id="CHEBI:59789"/>
    </ligand>
</feature>
<evidence type="ECO:0000256" key="5">
    <source>
        <dbReference type="ARBA" id="ARBA00022691"/>
    </source>
</evidence>
<dbReference type="Pfam" id="PF02390">
    <property type="entry name" value="Methyltransf_4"/>
    <property type="match status" value="1"/>
</dbReference>
<dbReference type="NCBIfam" id="TIGR00091">
    <property type="entry name" value="tRNA (guanosine(46)-N7)-methyltransferase TrmB"/>
    <property type="match status" value="1"/>
</dbReference>
<sequence>MIGAPPPYATLLAFTRYVGRTGPSKATFVSGLRRQRESGSGFNPHGSLVKALKADIQFRTEGAHLTAVIDVVRPRWRPLYEALVPGAISYLKSLGDPAKVGLAQTHDALGVLGGLSLKVNPHLGLRYDDGNAEAVRLHFDPEPPSDEAVVATLHLMSRHMRQMLPRATPVLVDVRRGTVHRPDPAIRSGDVERWLAGEAAAFAAMWARPRRQPAKYAREVMTSVAHPARVRTFHPRRGRMTGRHADALTRLWPVYGVPIPESPTTRLDPAALFGRRAPLVLEIGSGMGEATVAMAAADPGRDYLAVDVHTPGIANLLAVVEERGLTNVRVGLGDAVELLRHMLPAASLDAVHAFFPDPWPKSRHHKRRLIQPAHVALLRSRLVPGGALRCATDWAEYAEAMLETLRADPELVNEHDGFAPRLADRPLTKFEQRGVEAGREIFDLAFRRRH</sequence>
<dbReference type="SUPFAM" id="SSF53335">
    <property type="entry name" value="S-adenosyl-L-methionine-dependent methyltransferases"/>
    <property type="match status" value="1"/>
</dbReference>
<proteinExistence type="inferred from homology"/>
<feature type="binding site" evidence="7">
    <location>
        <position position="282"/>
    </location>
    <ligand>
        <name>S-adenosyl-L-methionine</name>
        <dbReference type="ChEBI" id="CHEBI:59789"/>
    </ligand>
</feature>
<feature type="binding site" evidence="7">
    <location>
        <position position="361"/>
    </location>
    <ligand>
        <name>substrate</name>
    </ligand>
</feature>
<comment type="caution">
    <text evidence="8">The sequence shown here is derived from an EMBL/GenBank/DDBJ whole genome shotgun (WGS) entry which is preliminary data.</text>
</comment>
<comment type="similarity">
    <text evidence="7">Belongs to the class I-like SAM-binding methyltransferase superfamily. TrmB family.</text>
</comment>
<feature type="binding site" evidence="7">
    <location>
        <position position="334"/>
    </location>
    <ligand>
        <name>S-adenosyl-L-methionine</name>
        <dbReference type="ChEBI" id="CHEBI:59789"/>
    </ligand>
</feature>
<dbReference type="UniPathway" id="UPA00989"/>
<feature type="binding site" evidence="7">
    <location>
        <position position="307"/>
    </location>
    <ligand>
        <name>S-adenosyl-L-methionine</name>
        <dbReference type="ChEBI" id="CHEBI:59789"/>
    </ligand>
</feature>
<dbReference type="CDD" id="cd02440">
    <property type="entry name" value="AdoMet_MTases"/>
    <property type="match status" value="1"/>
</dbReference>